<dbReference type="STRING" id="97359.A0A550BWM5"/>
<keyword evidence="1" id="KW-0479">Metal-binding</keyword>
<name>A0A550BWM5_9AGAR</name>
<evidence type="ECO:0000256" key="4">
    <source>
        <dbReference type="SAM" id="MobiDB-lite"/>
    </source>
</evidence>
<dbReference type="Gene3D" id="2.60.120.330">
    <property type="entry name" value="B-lactam Antibiotic, Isopenicillin N Synthase, Chain"/>
    <property type="match status" value="1"/>
</dbReference>
<keyword evidence="2" id="KW-0560">Oxidoreductase</keyword>
<dbReference type="PANTHER" id="PTHR10209">
    <property type="entry name" value="OXIDOREDUCTASE, 2OG-FE II OXYGENASE FAMILY PROTEIN"/>
    <property type="match status" value="1"/>
</dbReference>
<dbReference type="EMBL" id="VDMD01000055">
    <property type="protein sequence ID" value="TRM56938.1"/>
    <property type="molecule type" value="Genomic_DNA"/>
</dbReference>
<sequence length="310" mass="34486">MSPPLPSFLVGSKRTESTFEQIPIIDFADLDSTDAVKRRALADKIRDACVNVGFFYLANPPASLLPPKLPEETIEQQAKRFFALPEEVKRQWDIHQSENFKGYTAMYGEKTDEKAEGGGIGMRASTWGGRRWGRGGGGGGKDGGRDAGHAAVRLGLALFPLFALALDMPEDFFEDKTTKPAAILRLLHYPNQPPTSKQNGEMGIGKHTDTCFTLLWQQTGITCLQVQNMEGRWVDAVPLARWTNDVFKSTAHRALNTYLWLQRFGNFIDVCEQAIPTCVSPESPAKYPVMKAGDYVKERLEATYAHSKDK</sequence>
<feature type="region of interest" description="Disordered" evidence="4">
    <location>
        <begin position="114"/>
        <end position="144"/>
    </location>
</feature>
<dbReference type="InterPro" id="IPR027443">
    <property type="entry name" value="IPNS-like_sf"/>
</dbReference>
<gene>
    <name evidence="6" type="ORF">BD626DRAFT_551301</name>
</gene>
<feature type="domain" description="Non-haem dioxygenase N-terminal" evidence="5">
    <location>
        <begin position="22"/>
        <end position="114"/>
    </location>
</feature>
<dbReference type="SUPFAM" id="SSF51197">
    <property type="entry name" value="Clavaminate synthase-like"/>
    <property type="match status" value="1"/>
</dbReference>
<dbReference type="PANTHER" id="PTHR10209:SF881">
    <property type="entry name" value="FI07970P-RELATED"/>
    <property type="match status" value="1"/>
</dbReference>
<accession>A0A550BWM5</accession>
<organism evidence="6 7">
    <name type="scientific">Schizophyllum amplum</name>
    <dbReference type="NCBI Taxonomy" id="97359"/>
    <lineage>
        <taxon>Eukaryota</taxon>
        <taxon>Fungi</taxon>
        <taxon>Dikarya</taxon>
        <taxon>Basidiomycota</taxon>
        <taxon>Agaricomycotina</taxon>
        <taxon>Agaricomycetes</taxon>
        <taxon>Agaricomycetidae</taxon>
        <taxon>Agaricales</taxon>
        <taxon>Schizophyllaceae</taxon>
        <taxon>Schizophyllum</taxon>
    </lineage>
</organism>
<proteinExistence type="predicted"/>
<evidence type="ECO:0000259" key="5">
    <source>
        <dbReference type="Pfam" id="PF14226"/>
    </source>
</evidence>
<protein>
    <recommendedName>
        <fullName evidence="5">Non-haem dioxygenase N-terminal domain-containing protein</fullName>
    </recommendedName>
</protein>
<evidence type="ECO:0000256" key="1">
    <source>
        <dbReference type="ARBA" id="ARBA00022723"/>
    </source>
</evidence>
<reference evidence="6 7" key="1">
    <citation type="journal article" date="2019" name="New Phytol.">
        <title>Comparative genomics reveals unique wood-decay strategies and fruiting body development in the Schizophyllaceae.</title>
        <authorList>
            <person name="Almasi E."/>
            <person name="Sahu N."/>
            <person name="Krizsan K."/>
            <person name="Balint B."/>
            <person name="Kovacs G.M."/>
            <person name="Kiss B."/>
            <person name="Cseklye J."/>
            <person name="Drula E."/>
            <person name="Henrissat B."/>
            <person name="Nagy I."/>
            <person name="Chovatia M."/>
            <person name="Adam C."/>
            <person name="LaButti K."/>
            <person name="Lipzen A."/>
            <person name="Riley R."/>
            <person name="Grigoriev I.V."/>
            <person name="Nagy L.G."/>
        </authorList>
    </citation>
    <scope>NUCLEOTIDE SEQUENCE [LARGE SCALE GENOMIC DNA]</scope>
    <source>
        <strain evidence="6 7">NL-1724</strain>
    </source>
</reference>
<dbReference type="OrthoDB" id="288590at2759"/>
<evidence type="ECO:0000313" key="7">
    <source>
        <dbReference type="Proteomes" id="UP000320762"/>
    </source>
</evidence>
<dbReference type="GO" id="GO:0046872">
    <property type="term" value="F:metal ion binding"/>
    <property type="evidence" value="ECO:0007669"/>
    <property type="project" value="UniProtKB-KW"/>
</dbReference>
<dbReference type="AlphaFoldDB" id="A0A550BWM5"/>
<dbReference type="GO" id="GO:0016491">
    <property type="term" value="F:oxidoreductase activity"/>
    <property type="evidence" value="ECO:0007669"/>
    <property type="project" value="UniProtKB-KW"/>
</dbReference>
<evidence type="ECO:0000256" key="2">
    <source>
        <dbReference type="ARBA" id="ARBA00023002"/>
    </source>
</evidence>
<evidence type="ECO:0000256" key="3">
    <source>
        <dbReference type="ARBA" id="ARBA00023004"/>
    </source>
</evidence>
<keyword evidence="7" id="KW-1185">Reference proteome</keyword>
<comment type="caution">
    <text evidence="6">The sequence shown here is derived from an EMBL/GenBank/DDBJ whole genome shotgun (WGS) entry which is preliminary data.</text>
</comment>
<dbReference type="Proteomes" id="UP000320762">
    <property type="component" value="Unassembled WGS sequence"/>
</dbReference>
<dbReference type="Pfam" id="PF14226">
    <property type="entry name" value="DIOX_N"/>
    <property type="match status" value="1"/>
</dbReference>
<evidence type="ECO:0000313" key="6">
    <source>
        <dbReference type="EMBL" id="TRM56938.1"/>
    </source>
</evidence>
<dbReference type="InterPro" id="IPR026992">
    <property type="entry name" value="DIOX_N"/>
</dbReference>
<keyword evidence="3" id="KW-0408">Iron</keyword>